<proteinExistence type="predicted"/>
<dbReference type="OrthoDB" id="39885at2157"/>
<reference key="2">
    <citation type="journal article" date="2011" name="Extremophiles">
        <title>Genomic analyses of Acidianus hospitalis W1 a host for studying crenarchaeal virus and plasmid life cycles.</title>
        <authorList>
            <person name="You X.Y."/>
            <person name="Liu C."/>
            <person name="Wang S.Y."/>
            <person name="Jiang C.Y."/>
            <person name="Shah S.A."/>
            <person name="Prangishvili D."/>
            <person name="Liu S.J."/>
            <person name="Garrett R.A."/>
        </authorList>
    </citation>
    <scope>NUCLEOTIDE SEQUENCE</scope>
    <source>
        <strain>W1</strain>
    </source>
</reference>
<sequence length="207" mass="24661">MLEREVKGSIEEDEMKILSDVYDINNLREWWMFLRKIEKIDEENYRAEFKVFMTFKFHMKRTLGSHEVIHEGTMSFPRAYFRFIVETIPYKKDKKVDVIIRGQYKGPLERLATLPMDIFLKNFFQRLTERYKTKTEEGEKQNILSLINEQLEASREYNGRIILHLDECTIVFKGGKVEEVSCNGLKGDDALKELTKKENAKIKVEYK</sequence>
<dbReference type="RefSeq" id="WP_013776431.1">
    <property type="nucleotide sequence ID" value="NC_015518.1"/>
</dbReference>
<dbReference type="KEGG" id="aho:Ahos_1638"/>
<dbReference type="eggNOG" id="arCOG12789">
    <property type="taxonomic scope" value="Archaea"/>
</dbReference>
<evidence type="ECO:0000313" key="2">
    <source>
        <dbReference type="Proteomes" id="UP000008458"/>
    </source>
</evidence>
<reference evidence="1 2" key="1">
    <citation type="journal article" date="2011" name="Extremophiles">
        <title>Genomic analysis of Acidianus hospitalis W1 a host for studying crenarchaeal virus and plasmid life cycles.</title>
        <authorList>
            <person name="You X.Y."/>
            <person name="Liu C."/>
            <person name="Wang S.Y."/>
            <person name="Jiang C.Y."/>
            <person name="Shah S.A."/>
            <person name="Prangishvili D."/>
            <person name="She Q."/>
            <person name="Liu S.J."/>
            <person name="Garrett R.A."/>
        </authorList>
    </citation>
    <scope>NUCLEOTIDE SEQUENCE [LARGE SCALE GENOMIC DNA]</scope>
    <source>
        <strain evidence="1 2">W1</strain>
    </source>
</reference>
<gene>
    <name evidence="1" type="ordered locus">Ahos_1638</name>
</gene>
<protein>
    <submittedName>
        <fullName evidence="1">Uncharacterized protein</fullName>
    </submittedName>
</protein>
<dbReference type="GeneID" id="10601138"/>
<dbReference type="HOGENOM" id="CLU_1323952_0_0_2"/>
<dbReference type="EMBL" id="CP002535">
    <property type="protein sequence ID" value="AEE94516.1"/>
    <property type="molecule type" value="Genomic_DNA"/>
</dbReference>
<keyword evidence="2" id="KW-1185">Reference proteome</keyword>
<dbReference type="AlphaFoldDB" id="F4B618"/>
<organism evidence="1 2">
    <name type="scientific">Acidianus hospitalis (strain W1)</name>
    <dbReference type="NCBI Taxonomy" id="933801"/>
    <lineage>
        <taxon>Archaea</taxon>
        <taxon>Thermoproteota</taxon>
        <taxon>Thermoprotei</taxon>
        <taxon>Sulfolobales</taxon>
        <taxon>Sulfolobaceae</taxon>
        <taxon>Acidianus</taxon>
    </lineage>
</organism>
<dbReference type="Proteomes" id="UP000008458">
    <property type="component" value="Chromosome"/>
</dbReference>
<accession>F4B618</accession>
<evidence type="ECO:0000313" key="1">
    <source>
        <dbReference type="EMBL" id="AEE94516.1"/>
    </source>
</evidence>
<name>F4B618_ACIHW</name>